<dbReference type="InterPro" id="IPR051545">
    <property type="entry name" value="NAD(P)H_dehydrogenase_qn"/>
</dbReference>
<protein>
    <submittedName>
        <fullName evidence="4">NADPH quinone oxidoreductase</fullName>
    </submittedName>
</protein>
<comment type="caution">
    <text evidence="4">The sequence shown here is derived from an EMBL/GenBank/DDBJ whole genome shotgun (WGS) entry which is preliminary data.</text>
</comment>
<dbReference type="EMBL" id="MPIN01000004">
    <property type="protein sequence ID" value="OJH39118.1"/>
    <property type="molecule type" value="Genomic_DNA"/>
</dbReference>
<dbReference type="PANTHER" id="PTHR10204">
    <property type="entry name" value="NAD P H OXIDOREDUCTASE-RELATED"/>
    <property type="match status" value="1"/>
</dbReference>
<dbReference type="RefSeq" id="WP_071899288.1">
    <property type="nucleotide sequence ID" value="NZ_MPIN01000004.1"/>
</dbReference>
<dbReference type="AlphaFoldDB" id="A0A1L9BA67"/>
<organism evidence="4 5">
    <name type="scientific">Cystobacter ferrugineus</name>
    <dbReference type="NCBI Taxonomy" id="83449"/>
    <lineage>
        <taxon>Bacteria</taxon>
        <taxon>Pseudomonadati</taxon>
        <taxon>Myxococcota</taxon>
        <taxon>Myxococcia</taxon>
        <taxon>Myxococcales</taxon>
        <taxon>Cystobacterineae</taxon>
        <taxon>Archangiaceae</taxon>
        <taxon>Cystobacter</taxon>
    </lineage>
</organism>
<dbReference type="InterPro" id="IPR003680">
    <property type="entry name" value="Flavodoxin_fold"/>
</dbReference>
<evidence type="ECO:0000259" key="3">
    <source>
        <dbReference type="Pfam" id="PF02525"/>
    </source>
</evidence>
<sequence>MNVFIVHAHPEPQSFNGALTRHAQKVLTAQGHQVVVSDLHAMGWDPVSDRRNFVTRKDPIFFKQQQEELHAGESGGFVPEIQAELEKLLRCDVLIFQFPLWWFSVPAILKGWVDRVFAMGTIYGSGRWFGTGVLRGKRAMLSLTTGSGETRFSEDGLFGSLEQLLLPIHHGIFRFTGLDVLPPFVAWSVAHVGEEARARYLEAYGQRLVSLDTTEPLRFPSFSEFEPRTLTRKGA</sequence>
<keyword evidence="5" id="KW-1185">Reference proteome</keyword>
<proteinExistence type="inferred from homology"/>
<dbReference type="SUPFAM" id="SSF52218">
    <property type="entry name" value="Flavoproteins"/>
    <property type="match status" value="1"/>
</dbReference>
<dbReference type="Pfam" id="PF02525">
    <property type="entry name" value="Flavodoxin_2"/>
    <property type="match status" value="1"/>
</dbReference>
<dbReference type="GO" id="GO:0005829">
    <property type="term" value="C:cytosol"/>
    <property type="evidence" value="ECO:0007669"/>
    <property type="project" value="TreeGrafter"/>
</dbReference>
<dbReference type="GO" id="GO:0003955">
    <property type="term" value="F:NAD(P)H dehydrogenase (quinone) activity"/>
    <property type="evidence" value="ECO:0007669"/>
    <property type="project" value="TreeGrafter"/>
</dbReference>
<dbReference type="PANTHER" id="PTHR10204:SF34">
    <property type="entry name" value="NAD(P)H DEHYDROGENASE [QUINONE] 1 ISOFORM 1"/>
    <property type="match status" value="1"/>
</dbReference>
<keyword evidence="2" id="KW-0560">Oxidoreductase</keyword>
<feature type="domain" description="Flavodoxin-like fold" evidence="3">
    <location>
        <begin position="1"/>
        <end position="208"/>
    </location>
</feature>
<dbReference type="OrthoDB" id="9798454at2"/>
<evidence type="ECO:0000313" key="5">
    <source>
        <dbReference type="Proteomes" id="UP000182229"/>
    </source>
</evidence>
<dbReference type="InterPro" id="IPR029039">
    <property type="entry name" value="Flavoprotein-like_sf"/>
</dbReference>
<evidence type="ECO:0000256" key="1">
    <source>
        <dbReference type="ARBA" id="ARBA00006252"/>
    </source>
</evidence>
<evidence type="ECO:0000313" key="4">
    <source>
        <dbReference type="EMBL" id="OJH39118.1"/>
    </source>
</evidence>
<name>A0A1L9BA67_9BACT</name>
<evidence type="ECO:0000256" key="2">
    <source>
        <dbReference type="ARBA" id="ARBA00023002"/>
    </source>
</evidence>
<dbReference type="Gene3D" id="3.40.50.360">
    <property type="match status" value="1"/>
</dbReference>
<reference evidence="4 5" key="2">
    <citation type="submission" date="2016-12" db="EMBL/GenBank/DDBJ databases">
        <title>Draft Genome Sequence of Cystobacter ferrugineus Strain Cbfe23.</title>
        <authorList>
            <person name="Akbar S."/>
            <person name="Dowd S.E."/>
            <person name="Stevens D.C."/>
        </authorList>
    </citation>
    <scope>NUCLEOTIDE SEQUENCE [LARGE SCALE GENOMIC DNA]</scope>
    <source>
        <strain evidence="4 5">Cbfe23</strain>
    </source>
</reference>
<dbReference type="STRING" id="83449.BON30_16355"/>
<dbReference type="Proteomes" id="UP000182229">
    <property type="component" value="Unassembled WGS sequence"/>
</dbReference>
<comment type="similarity">
    <text evidence="1">Belongs to the NAD(P)H dehydrogenase (quinone) family.</text>
</comment>
<reference evidence="5" key="1">
    <citation type="submission" date="2016-11" db="EMBL/GenBank/DDBJ databases">
        <authorList>
            <person name="Shukria A."/>
            <person name="Stevens D.C."/>
        </authorList>
    </citation>
    <scope>NUCLEOTIDE SEQUENCE [LARGE SCALE GENOMIC DNA]</scope>
    <source>
        <strain evidence="5">Cbfe23</strain>
    </source>
</reference>
<gene>
    <name evidence="4" type="ORF">BON30_16355</name>
</gene>
<accession>A0A1L9BA67</accession>